<organism evidence="1 2">
    <name type="scientific">Candidatus Woesebacteria bacterium RBG_16_34_12</name>
    <dbReference type="NCBI Taxonomy" id="1802480"/>
    <lineage>
        <taxon>Bacteria</taxon>
        <taxon>Candidatus Woeseibacteriota</taxon>
    </lineage>
</organism>
<evidence type="ECO:0000313" key="1">
    <source>
        <dbReference type="EMBL" id="OGM10943.1"/>
    </source>
</evidence>
<proteinExistence type="predicted"/>
<evidence type="ECO:0000313" key="2">
    <source>
        <dbReference type="Proteomes" id="UP000177053"/>
    </source>
</evidence>
<comment type="caution">
    <text evidence="1">The sequence shown here is derived from an EMBL/GenBank/DDBJ whole genome shotgun (WGS) entry which is preliminary data.</text>
</comment>
<reference evidence="1 2" key="1">
    <citation type="journal article" date="2016" name="Nat. Commun.">
        <title>Thousands of microbial genomes shed light on interconnected biogeochemical processes in an aquifer system.</title>
        <authorList>
            <person name="Anantharaman K."/>
            <person name="Brown C.T."/>
            <person name="Hug L.A."/>
            <person name="Sharon I."/>
            <person name="Castelle C.J."/>
            <person name="Probst A.J."/>
            <person name="Thomas B.C."/>
            <person name="Singh A."/>
            <person name="Wilkins M.J."/>
            <person name="Karaoz U."/>
            <person name="Brodie E.L."/>
            <person name="Williams K.H."/>
            <person name="Hubbard S.S."/>
            <person name="Banfield J.F."/>
        </authorList>
    </citation>
    <scope>NUCLEOTIDE SEQUENCE [LARGE SCALE GENOMIC DNA]</scope>
</reference>
<dbReference type="EMBL" id="MGFS01000027">
    <property type="protein sequence ID" value="OGM10943.1"/>
    <property type="molecule type" value="Genomic_DNA"/>
</dbReference>
<name>A0A1F7X7R2_9BACT</name>
<gene>
    <name evidence="1" type="ORF">A2Z22_03685</name>
</gene>
<dbReference type="AlphaFoldDB" id="A0A1F7X7R2"/>
<dbReference type="Proteomes" id="UP000177053">
    <property type="component" value="Unassembled WGS sequence"/>
</dbReference>
<accession>A0A1F7X7R2</accession>
<sequence length="211" mass="24489">MKEIKGKLQICDSREIAIAAEKLRDGQYELTIYPNRLHFTQWGMHPKDRICLVEYRSISEYEERVIPKGLAEEIVNKDLQLVEPGAGLAEFVPKIALQARKRPIVIDPLDYEAIRSLLEGAQEIRKVNQENRQLIQELLRRIDIYLDPGLVRLFNMNLDQACKEYPYLEGIADIVVDVGGPLLYSDDPEKTYQLESNWLLRKNPPGRFYHP</sequence>
<protein>
    <submittedName>
        <fullName evidence="1">Uncharacterized protein</fullName>
    </submittedName>
</protein>